<dbReference type="EMBL" id="CP117811">
    <property type="protein sequence ID" value="WDE95418.1"/>
    <property type="molecule type" value="Genomic_DNA"/>
</dbReference>
<dbReference type="PROSITE" id="PS00149">
    <property type="entry name" value="SULFATASE_2"/>
    <property type="match status" value="1"/>
</dbReference>
<dbReference type="SUPFAM" id="SSF53649">
    <property type="entry name" value="Alkaline phosphatase-like"/>
    <property type="match status" value="1"/>
</dbReference>
<gene>
    <name evidence="7" type="ORF">PQO03_06765</name>
</gene>
<dbReference type="InterPro" id="IPR017850">
    <property type="entry name" value="Alkaline_phosphatase_core_sf"/>
</dbReference>
<evidence type="ECO:0000256" key="4">
    <source>
        <dbReference type="ARBA" id="ARBA00022837"/>
    </source>
</evidence>
<evidence type="ECO:0000256" key="2">
    <source>
        <dbReference type="ARBA" id="ARBA00022723"/>
    </source>
</evidence>
<dbReference type="InterPro" id="IPR050738">
    <property type="entry name" value="Sulfatase"/>
</dbReference>
<keyword evidence="8" id="KW-1185">Reference proteome</keyword>
<sequence>MKLLSLLTLFSLNLILAASDKPNIIIIMADDQGYNDLSCYGSKTIKSPRIDQLAKEGLKLTSYYVASPVCSASRAALLTGRYPRSVGVPGVFFPNRNKHSGLAPKYQTIAELLKSVGYATKAVGKWHLGDELEFLPTNQGFESYYGIPYSNDMFPAFSMKYSDDCLYLEGMNQETIEKAFAKNKQRPAGMKDKVPLMRNDECIEFPTDQRTITKRFTDESLKFIDESLKNDKPFFLYLAHSMPHTPLYVSKDFEGKSAGGIYGDVIEEIDYNVGRIIDHLDQKNIAKNTLFIYTSDNGPWLVKKSHGGSALPLFEGKMTSFEGGQRVPAIIRWPAKIPKGTVSDAMTLSMDIFPTLAKITGATAQDADLLNGKNALGLYEDPANFKTQHDYFFYSPRAVRHKNWKYHQVETFKLKSTARKTKGPSLYNLSSDIGESKNLINDYPEVAAQLKNALMEHNKNINKK</sequence>
<dbReference type="InterPro" id="IPR000917">
    <property type="entry name" value="Sulfatase_N"/>
</dbReference>
<keyword evidence="5" id="KW-0732">Signal</keyword>
<dbReference type="Gene3D" id="3.30.1120.10">
    <property type="match status" value="1"/>
</dbReference>
<evidence type="ECO:0000256" key="1">
    <source>
        <dbReference type="ARBA" id="ARBA00008779"/>
    </source>
</evidence>
<evidence type="ECO:0000313" key="8">
    <source>
        <dbReference type="Proteomes" id="UP001214250"/>
    </source>
</evidence>
<protein>
    <submittedName>
        <fullName evidence="7">Sulfatase</fullName>
    </submittedName>
</protein>
<comment type="similarity">
    <text evidence="1">Belongs to the sulfatase family.</text>
</comment>
<dbReference type="Proteomes" id="UP001214250">
    <property type="component" value="Chromosome 1"/>
</dbReference>
<keyword evidence="2" id="KW-0479">Metal-binding</keyword>
<keyword evidence="4" id="KW-0106">Calcium</keyword>
<feature type="signal peptide" evidence="5">
    <location>
        <begin position="1"/>
        <end position="17"/>
    </location>
</feature>
<evidence type="ECO:0000256" key="5">
    <source>
        <dbReference type="SAM" id="SignalP"/>
    </source>
</evidence>
<organism evidence="7 8">
    <name type="scientific">Lentisphaera profundi</name>
    <dbReference type="NCBI Taxonomy" id="1658616"/>
    <lineage>
        <taxon>Bacteria</taxon>
        <taxon>Pseudomonadati</taxon>
        <taxon>Lentisphaerota</taxon>
        <taxon>Lentisphaeria</taxon>
        <taxon>Lentisphaerales</taxon>
        <taxon>Lentisphaeraceae</taxon>
        <taxon>Lentisphaera</taxon>
    </lineage>
</organism>
<name>A0ABY7VMX5_9BACT</name>
<accession>A0ABY7VMX5</accession>
<evidence type="ECO:0000313" key="7">
    <source>
        <dbReference type="EMBL" id="WDE95418.1"/>
    </source>
</evidence>
<dbReference type="PANTHER" id="PTHR42693:SF53">
    <property type="entry name" value="ENDO-4-O-SULFATASE"/>
    <property type="match status" value="1"/>
</dbReference>
<feature type="domain" description="Sulfatase N-terminal" evidence="6">
    <location>
        <begin position="22"/>
        <end position="361"/>
    </location>
</feature>
<dbReference type="Pfam" id="PF00884">
    <property type="entry name" value="Sulfatase"/>
    <property type="match status" value="1"/>
</dbReference>
<dbReference type="Gene3D" id="3.40.720.10">
    <property type="entry name" value="Alkaline Phosphatase, subunit A"/>
    <property type="match status" value="1"/>
</dbReference>
<proteinExistence type="inferred from homology"/>
<dbReference type="CDD" id="cd16026">
    <property type="entry name" value="GALNS_like"/>
    <property type="match status" value="1"/>
</dbReference>
<evidence type="ECO:0000256" key="3">
    <source>
        <dbReference type="ARBA" id="ARBA00022801"/>
    </source>
</evidence>
<evidence type="ECO:0000259" key="6">
    <source>
        <dbReference type="Pfam" id="PF00884"/>
    </source>
</evidence>
<reference evidence="7 8" key="1">
    <citation type="submission" date="2023-02" db="EMBL/GenBank/DDBJ databases">
        <title>Genome sequence of Lentisphaera profundi SAORIC-696.</title>
        <authorList>
            <person name="Kim e."/>
            <person name="Cho J.-C."/>
            <person name="Choi A."/>
            <person name="Kang I."/>
        </authorList>
    </citation>
    <scope>NUCLEOTIDE SEQUENCE [LARGE SCALE GENOMIC DNA]</scope>
    <source>
        <strain evidence="7 8">SAORIC-696</strain>
    </source>
</reference>
<feature type="chain" id="PRO_5047116283" evidence="5">
    <location>
        <begin position="18"/>
        <end position="464"/>
    </location>
</feature>
<keyword evidence="3" id="KW-0378">Hydrolase</keyword>
<dbReference type="PANTHER" id="PTHR42693">
    <property type="entry name" value="ARYLSULFATASE FAMILY MEMBER"/>
    <property type="match status" value="1"/>
</dbReference>
<dbReference type="InterPro" id="IPR024607">
    <property type="entry name" value="Sulfatase_CS"/>
</dbReference>
<dbReference type="RefSeq" id="WP_274148956.1">
    <property type="nucleotide sequence ID" value="NZ_CP117811.1"/>
</dbReference>